<dbReference type="RefSeq" id="WP_253968143.1">
    <property type="nucleotide sequence ID" value="NZ_JAMFTH010000003.1"/>
</dbReference>
<keyword evidence="3" id="KW-1185">Reference proteome</keyword>
<keyword evidence="1" id="KW-0732">Signal</keyword>
<evidence type="ECO:0008006" key="4">
    <source>
        <dbReference type="Google" id="ProtNLM"/>
    </source>
</evidence>
<evidence type="ECO:0000313" key="3">
    <source>
        <dbReference type="Proteomes" id="UP001139319"/>
    </source>
</evidence>
<comment type="caution">
    <text evidence="2">The sequence shown here is derived from an EMBL/GenBank/DDBJ whole genome shotgun (WGS) entry which is preliminary data.</text>
</comment>
<reference evidence="2" key="1">
    <citation type="submission" date="2022-05" db="EMBL/GenBank/DDBJ databases">
        <authorList>
            <person name="Sun H.-N."/>
        </authorList>
    </citation>
    <scope>NUCLEOTIDE SEQUENCE</scope>
    <source>
        <strain evidence="2">HB14</strain>
    </source>
</reference>
<feature type="chain" id="PRO_5040896984" description="TonB C-terminal domain-containing protein" evidence="1">
    <location>
        <begin position="27"/>
        <end position="244"/>
    </location>
</feature>
<dbReference type="AlphaFoldDB" id="A0A9X2KTE8"/>
<name>A0A9X2KTE8_9GAMM</name>
<reference evidence="2" key="2">
    <citation type="submission" date="2023-01" db="EMBL/GenBank/DDBJ databases">
        <title>Gilvimarinus xylanilyticus HB14 isolated from Caulerpa lentillifera aquaculture base in Hainan, China.</title>
        <authorList>
            <person name="Zhang Y.-J."/>
        </authorList>
    </citation>
    <scope>NUCLEOTIDE SEQUENCE</scope>
    <source>
        <strain evidence="2">HB14</strain>
    </source>
</reference>
<organism evidence="2 3">
    <name type="scientific">Gilvimarinus xylanilyticus</name>
    <dbReference type="NCBI Taxonomy" id="2944139"/>
    <lineage>
        <taxon>Bacteria</taxon>
        <taxon>Pseudomonadati</taxon>
        <taxon>Pseudomonadota</taxon>
        <taxon>Gammaproteobacteria</taxon>
        <taxon>Cellvibrionales</taxon>
        <taxon>Cellvibrionaceae</taxon>
        <taxon>Gilvimarinus</taxon>
    </lineage>
</organism>
<dbReference type="EMBL" id="JAMFTH010000003">
    <property type="protein sequence ID" value="MCP8899846.1"/>
    <property type="molecule type" value="Genomic_DNA"/>
</dbReference>
<dbReference type="Gene3D" id="3.30.1150.10">
    <property type="match status" value="2"/>
</dbReference>
<sequence>MKSLLTNKVLGSLAILAVVLPFSSSASSMYQPAKFGDVVDQVTQKVVIPESMSTDNRTIAVYCQADIATTGVANNVSCFDKAAYDDLQGQTQRALEGLSFTPAMVDGEAVPVRMAFRVVYSRNDAQPNIVMLPNLGTLQREYGVDYVAPQERLDQGDWYSAYNADGKAQGKPFFDDARLARVVADVNADGDVQSVRTVEASGRARRDAKVIETALKQSHFIPGFVGDKAVDMHSIAVINYPESK</sequence>
<proteinExistence type="predicted"/>
<evidence type="ECO:0000313" key="2">
    <source>
        <dbReference type="EMBL" id="MCP8899846.1"/>
    </source>
</evidence>
<accession>A0A9X2KTE8</accession>
<dbReference type="Proteomes" id="UP001139319">
    <property type="component" value="Unassembled WGS sequence"/>
</dbReference>
<feature type="signal peptide" evidence="1">
    <location>
        <begin position="1"/>
        <end position="26"/>
    </location>
</feature>
<protein>
    <recommendedName>
        <fullName evidence="4">TonB C-terminal domain-containing protein</fullName>
    </recommendedName>
</protein>
<dbReference type="SUPFAM" id="SSF74653">
    <property type="entry name" value="TolA/TonB C-terminal domain"/>
    <property type="match status" value="2"/>
</dbReference>
<evidence type="ECO:0000256" key="1">
    <source>
        <dbReference type="SAM" id="SignalP"/>
    </source>
</evidence>
<gene>
    <name evidence="2" type="ORF">M6D89_11105</name>
</gene>